<evidence type="ECO:0000313" key="2">
    <source>
        <dbReference type="EMBL" id="KAG4424908.1"/>
    </source>
</evidence>
<dbReference type="AlphaFoldDB" id="A0A8H7WHR2"/>
<proteinExistence type="predicted"/>
<dbReference type="EMBL" id="JAFJYH010000015">
    <property type="protein sequence ID" value="KAG4424908.1"/>
    <property type="molecule type" value="Genomic_DNA"/>
</dbReference>
<feature type="region of interest" description="Disordered" evidence="1">
    <location>
        <begin position="1"/>
        <end position="21"/>
    </location>
</feature>
<feature type="compositionally biased region" description="Basic and acidic residues" evidence="1">
    <location>
        <begin position="1"/>
        <end position="13"/>
    </location>
</feature>
<evidence type="ECO:0000256" key="1">
    <source>
        <dbReference type="SAM" id="MobiDB-lite"/>
    </source>
</evidence>
<reference evidence="2" key="1">
    <citation type="submission" date="2021-02" db="EMBL/GenBank/DDBJ databases">
        <title>Genome sequence Cadophora malorum strain M34.</title>
        <authorList>
            <person name="Stefanovic E."/>
            <person name="Vu D."/>
            <person name="Scully C."/>
            <person name="Dijksterhuis J."/>
            <person name="Roader J."/>
            <person name="Houbraken J."/>
        </authorList>
    </citation>
    <scope>NUCLEOTIDE SEQUENCE</scope>
    <source>
        <strain evidence="2">M34</strain>
    </source>
</reference>
<comment type="caution">
    <text evidence="2">The sequence shown here is derived from an EMBL/GenBank/DDBJ whole genome shotgun (WGS) entry which is preliminary data.</text>
</comment>
<keyword evidence="3" id="KW-1185">Reference proteome</keyword>
<name>A0A8H7WHR2_9HELO</name>
<evidence type="ECO:0000313" key="3">
    <source>
        <dbReference type="Proteomes" id="UP000664132"/>
    </source>
</evidence>
<gene>
    <name evidence="2" type="ORF">IFR04_001879</name>
</gene>
<evidence type="ECO:0008006" key="4">
    <source>
        <dbReference type="Google" id="ProtNLM"/>
    </source>
</evidence>
<organism evidence="2 3">
    <name type="scientific">Cadophora malorum</name>
    <dbReference type="NCBI Taxonomy" id="108018"/>
    <lineage>
        <taxon>Eukaryota</taxon>
        <taxon>Fungi</taxon>
        <taxon>Dikarya</taxon>
        <taxon>Ascomycota</taxon>
        <taxon>Pezizomycotina</taxon>
        <taxon>Leotiomycetes</taxon>
        <taxon>Helotiales</taxon>
        <taxon>Ploettnerulaceae</taxon>
        <taxon>Cadophora</taxon>
    </lineage>
</organism>
<dbReference type="OrthoDB" id="3500415at2759"/>
<dbReference type="Proteomes" id="UP000664132">
    <property type="component" value="Unassembled WGS sequence"/>
</dbReference>
<protein>
    <recommendedName>
        <fullName evidence="4">F-box domain-containing protein</fullName>
    </recommendedName>
</protein>
<accession>A0A8H7WHR2</accession>
<sequence>MPSVTRHDQHELLSVHSPTDDIPGTEIRQAQFSSKVPQEIPLIIISQVDVIPTLAALSLVSRAFRELAEPYLYVELKTPHRDSLPLVLRTILTKPELGRHVESWIGTANSDDEDLATSVFDTEELSRLFSAAS</sequence>